<dbReference type="EC" id="1.1.1.44" evidence="3"/>
<dbReference type="EMBL" id="ML119648">
    <property type="protein sequence ID" value="RPA86724.1"/>
    <property type="molecule type" value="Genomic_DNA"/>
</dbReference>
<proteinExistence type="inferred from homology"/>
<dbReference type="GO" id="GO:0050661">
    <property type="term" value="F:NADP binding"/>
    <property type="evidence" value="ECO:0007669"/>
    <property type="project" value="InterPro"/>
</dbReference>
<keyword evidence="4" id="KW-0560">Oxidoreductase</keyword>
<evidence type="ECO:0000256" key="5">
    <source>
        <dbReference type="ARBA" id="ARBA00023064"/>
    </source>
</evidence>
<dbReference type="Gene3D" id="3.40.50.720">
    <property type="entry name" value="NAD(P)-binding Rossmann-like Domain"/>
    <property type="match status" value="1"/>
</dbReference>
<dbReference type="SUPFAM" id="SSF48179">
    <property type="entry name" value="6-phosphogluconate dehydrogenase C-terminal domain-like"/>
    <property type="match status" value="1"/>
</dbReference>
<sequence>MAILFAKVGYTISLWDISKPSLDSSQSHINSSKHISSSQKNEIKYFDDLVDFMFSLGQGSHPRLFIFSLPHGSAADDALQKMHNLLGRGDVIIDSGNEWYLATERRMKYMSLMGISYIGMGVGSTVSTADKDCEGMSMMLGGDPDAVKRVLPTLEKVAAKDDRGVPCVRFMGPRGAGHYVKMAHDGVQQGMMGVLNEAWEMMFKSLHMPLEEVSQVFDSWVKTGKLRNNYLLYTGSQICLPKQKDSNFHILNEVQDKVTQDATGSDGTGTWSVSEASNRQISFPTIASAHFYRVASADRAQRLIFAEAMDGLTQAKKQRLTPTEKQEVLKDLHDAIYVGFVAAYVQGLNLIAKASKDEGWNIHLSDVIQVWKKGAVIRSDHITSLLERTFAAHPKHENVINLLLEEPIFNEIADTFLPLKRTVQRALQWDGHFPAMSATLEYFKYCGGKHLPTQFMEAQLDYLGNANYDLKCEGAGEVRKGAHHYEWKAQA</sequence>
<dbReference type="GO" id="GO:0004616">
    <property type="term" value="F:phosphogluconate dehydrogenase (decarboxylating) activity"/>
    <property type="evidence" value="ECO:0007669"/>
    <property type="project" value="UniProtKB-EC"/>
</dbReference>
<reference evidence="8 9" key="1">
    <citation type="journal article" date="2018" name="Nat. Ecol. Evol.">
        <title>Pezizomycetes genomes reveal the molecular basis of ectomycorrhizal truffle lifestyle.</title>
        <authorList>
            <person name="Murat C."/>
            <person name="Payen T."/>
            <person name="Noel B."/>
            <person name="Kuo A."/>
            <person name="Morin E."/>
            <person name="Chen J."/>
            <person name="Kohler A."/>
            <person name="Krizsan K."/>
            <person name="Balestrini R."/>
            <person name="Da Silva C."/>
            <person name="Montanini B."/>
            <person name="Hainaut M."/>
            <person name="Levati E."/>
            <person name="Barry K.W."/>
            <person name="Belfiori B."/>
            <person name="Cichocki N."/>
            <person name="Clum A."/>
            <person name="Dockter R.B."/>
            <person name="Fauchery L."/>
            <person name="Guy J."/>
            <person name="Iotti M."/>
            <person name="Le Tacon F."/>
            <person name="Lindquist E.A."/>
            <person name="Lipzen A."/>
            <person name="Malagnac F."/>
            <person name="Mello A."/>
            <person name="Molinier V."/>
            <person name="Miyauchi S."/>
            <person name="Poulain J."/>
            <person name="Riccioni C."/>
            <person name="Rubini A."/>
            <person name="Sitrit Y."/>
            <person name="Splivallo R."/>
            <person name="Traeger S."/>
            <person name="Wang M."/>
            <person name="Zifcakova L."/>
            <person name="Wipf D."/>
            <person name="Zambonelli A."/>
            <person name="Paolocci F."/>
            <person name="Nowrousian M."/>
            <person name="Ottonello S."/>
            <person name="Baldrian P."/>
            <person name="Spatafora J.W."/>
            <person name="Henrissat B."/>
            <person name="Nagy L.G."/>
            <person name="Aury J.M."/>
            <person name="Wincker P."/>
            <person name="Grigoriev I.V."/>
            <person name="Bonfante P."/>
            <person name="Martin F.M."/>
        </authorList>
    </citation>
    <scope>NUCLEOTIDE SEQUENCE [LARGE SCALE GENOMIC DNA]</scope>
    <source>
        <strain evidence="8 9">RN42</strain>
    </source>
</reference>
<evidence type="ECO:0000313" key="9">
    <source>
        <dbReference type="Proteomes" id="UP000275078"/>
    </source>
</evidence>
<keyword evidence="5" id="KW-0311">Gluconate utilization</keyword>
<dbReference type="InterPro" id="IPR006183">
    <property type="entry name" value="Pgluconate_DH"/>
</dbReference>
<comment type="pathway">
    <text evidence="1">Carbohydrate degradation; pentose phosphate pathway; D-ribulose 5-phosphate from D-glucose 6-phosphate (oxidative stage): step 3/3.</text>
</comment>
<dbReference type="PANTHER" id="PTHR11811">
    <property type="entry name" value="6-PHOSPHOGLUCONATE DEHYDROGENASE"/>
    <property type="match status" value="1"/>
</dbReference>
<dbReference type="AlphaFoldDB" id="A0A3N4IYI4"/>
<dbReference type="GO" id="GO:0006098">
    <property type="term" value="P:pentose-phosphate shunt"/>
    <property type="evidence" value="ECO:0007669"/>
    <property type="project" value="UniProtKB-UniPathway"/>
</dbReference>
<keyword evidence="9" id="KW-1185">Reference proteome</keyword>
<evidence type="ECO:0000256" key="4">
    <source>
        <dbReference type="ARBA" id="ARBA00023002"/>
    </source>
</evidence>
<dbReference type="Gene3D" id="1.10.1040.10">
    <property type="entry name" value="N-(1-d-carboxylethyl)-l-norvaline Dehydrogenase, domain 2"/>
    <property type="match status" value="1"/>
</dbReference>
<dbReference type="UniPathway" id="UPA00115">
    <property type="reaction ID" value="UER00410"/>
</dbReference>
<evidence type="ECO:0000256" key="2">
    <source>
        <dbReference type="ARBA" id="ARBA00008419"/>
    </source>
</evidence>
<evidence type="ECO:0000256" key="1">
    <source>
        <dbReference type="ARBA" id="ARBA00004874"/>
    </source>
</evidence>
<accession>A0A3N4IYI4</accession>
<dbReference type="OrthoDB" id="434986at2759"/>
<name>A0A3N4IYI4_ASCIM</name>
<dbReference type="Pfam" id="PF00393">
    <property type="entry name" value="6PGD"/>
    <property type="match status" value="1"/>
</dbReference>
<evidence type="ECO:0000256" key="3">
    <source>
        <dbReference type="ARBA" id="ARBA00013011"/>
    </source>
</evidence>
<keyword evidence="6" id="KW-0570">Pentose shunt</keyword>
<dbReference type="STRING" id="1160509.A0A3N4IYI4"/>
<dbReference type="InterPro" id="IPR036291">
    <property type="entry name" value="NAD(P)-bd_dom_sf"/>
</dbReference>
<dbReference type="InterPro" id="IPR006115">
    <property type="entry name" value="6PGDH_NADP-bd"/>
</dbReference>
<dbReference type="Proteomes" id="UP000275078">
    <property type="component" value="Unassembled WGS sequence"/>
</dbReference>
<dbReference type="InterPro" id="IPR008927">
    <property type="entry name" value="6-PGluconate_DH-like_C_sf"/>
</dbReference>
<feature type="domain" description="6-phosphogluconate dehydrogenase C-terminal" evidence="7">
    <location>
        <begin position="177"/>
        <end position="488"/>
    </location>
</feature>
<protein>
    <recommendedName>
        <fullName evidence="3">phosphogluconate dehydrogenase (NADP(+)-dependent, decarboxylating)</fullName>
        <ecNumber evidence="3">1.1.1.44</ecNumber>
    </recommendedName>
</protein>
<dbReference type="Pfam" id="PF03446">
    <property type="entry name" value="NAD_binding_2"/>
    <property type="match status" value="1"/>
</dbReference>
<dbReference type="GO" id="GO:0019521">
    <property type="term" value="P:D-gluconate metabolic process"/>
    <property type="evidence" value="ECO:0007669"/>
    <property type="project" value="UniProtKB-KW"/>
</dbReference>
<dbReference type="SUPFAM" id="SSF51735">
    <property type="entry name" value="NAD(P)-binding Rossmann-fold domains"/>
    <property type="match status" value="1"/>
</dbReference>
<evidence type="ECO:0000313" key="8">
    <source>
        <dbReference type="EMBL" id="RPA86724.1"/>
    </source>
</evidence>
<comment type="similarity">
    <text evidence="2">Belongs to the 6-phosphogluconate dehydrogenase family.</text>
</comment>
<evidence type="ECO:0000259" key="7">
    <source>
        <dbReference type="SMART" id="SM01350"/>
    </source>
</evidence>
<organism evidence="8 9">
    <name type="scientific">Ascobolus immersus RN42</name>
    <dbReference type="NCBI Taxonomy" id="1160509"/>
    <lineage>
        <taxon>Eukaryota</taxon>
        <taxon>Fungi</taxon>
        <taxon>Dikarya</taxon>
        <taxon>Ascomycota</taxon>
        <taxon>Pezizomycotina</taxon>
        <taxon>Pezizomycetes</taxon>
        <taxon>Pezizales</taxon>
        <taxon>Ascobolaceae</taxon>
        <taxon>Ascobolus</taxon>
    </lineage>
</organism>
<dbReference type="SMART" id="SM01350">
    <property type="entry name" value="6PGD"/>
    <property type="match status" value="1"/>
</dbReference>
<dbReference type="InterPro" id="IPR013328">
    <property type="entry name" value="6PGD_dom2"/>
</dbReference>
<dbReference type="InterPro" id="IPR006114">
    <property type="entry name" value="6PGDH_C"/>
</dbReference>
<evidence type="ECO:0000256" key="6">
    <source>
        <dbReference type="ARBA" id="ARBA00023126"/>
    </source>
</evidence>
<gene>
    <name evidence="8" type="ORF">BJ508DRAFT_234027</name>
</gene>
<dbReference type="PRINTS" id="PR00076">
    <property type="entry name" value="6PGDHDRGNASE"/>
</dbReference>